<sequence length="112" mass="13133">MSNTIKQAIDGFLLNCKVEGKSWGTIDCYADKLKGFLWYATNYDWSDDISEITTQHLREFLVYLRETPHRFNSKCPRAMKPINNTTIQKYYRALNVLFNWSINEGILETNSL</sequence>
<evidence type="ECO:0000259" key="2">
    <source>
        <dbReference type="PROSITE" id="PS51900"/>
    </source>
</evidence>
<keyword evidence="1" id="KW-0238">DNA-binding</keyword>
<accession>X1JB16</accession>
<dbReference type="AlphaFoldDB" id="X1JB16"/>
<reference evidence="3" key="1">
    <citation type="journal article" date="2014" name="Front. Microbiol.">
        <title>High frequency of phylogenetically diverse reductive dehalogenase-homologous genes in deep subseafloor sedimentary metagenomes.</title>
        <authorList>
            <person name="Kawai M."/>
            <person name="Futagami T."/>
            <person name="Toyoda A."/>
            <person name="Takaki Y."/>
            <person name="Nishi S."/>
            <person name="Hori S."/>
            <person name="Arai W."/>
            <person name="Tsubouchi T."/>
            <person name="Morono Y."/>
            <person name="Uchiyama I."/>
            <person name="Ito T."/>
            <person name="Fujiyama A."/>
            <person name="Inagaki F."/>
            <person name="Takami H."/>
        </authorList>
    </citation>
    <scope>NUCLEOTIDE SEQUENCE</scope>
    <source>
        <strain evidence="3">Expedition CK06-06</strain>
    </source>
</reference>
<dbReference type="InterPro" id="IPR044068">
    <property type="entry name" value="CB"/>
</dbReference>
<dbReference type="InterPro" id="IPR025269">
    <property type="entry name" value="SAM-like_dom"/>
</dbReference>
<dbReference type="GO" id="GO:0003677">
    <property type="term" value="F:DNA binding"/>
    <property type="evidence" value="ECO:0007669"/>
    <property type="project" value="UniProtKB-KW"/>
</dbReference>
<organism evidence="3">
    <name type="scientific">marine sediment metagenome</name>
    <dbReference type="NCBI Taxonomy" id="412755"/>
    <lineage>
        <taxon>unclassified sequences</taxon>
        <taxon>metagenomes</taxon>
        <taxon>ecological metagenomes</taxon>
    </lineage>
</organism>
<name>X1JB16_9ZZZZ</name>
<dbReference type="InterPro" id="IPR011010">
    <property type="entry name" value="DNA_brk_join_enz"/>
</dbReference>
<evidence type="ECO:0000256" key="1">
    <source>
        <dbReference type="ARBA" id="ARBA00023125"/>
    </source>
</evidence>
<feature type="domain" description="Core-binding (CB)" evidence="2">
    <location>
        <begin position="3"/>
        <end position="102"/>
    </location>
</feature>
<dbReference type="Pfam" id="PF13102">
    <property type="entry name" value="Phage_int_SAM_5"/>
    <property type="match status" value="1"/>
</dbReference>
<evidence type="ECO:0000313" key="3">
    <source>
        <dbReference type="EMBL" id="GAH75544.1"/>
    </source>
</evidence>
<protein>
    <recommendedName>
        <fullName evidence="2">Core-binding (CB) domain-containing protein</fullName>
    </recommendedName>
</protein>
<dbReference type="Gene3D" id="1.10.150.130">
    <property type="match status" value="1"/>
</dbReference>
<dbReference type="EMBL" id="BARU01026291">
    <property type="protein sequence ID" value="GAH75544.1"/>
    <property type="molecule type" value="Genomic_DNA"/>
</dbReference>
<gene>
    <name evidence="3" type="ORF">S03H2_42254</name>
</gene>
<dbReference type="SUPFAM" id="SSF56349">
    <property type="entry name" value="DNA breaking-rejoining enzymes"/>
    <property type="match status" value="1"/>
</dbReference>
<feature type="non-terminal residue" evidence="3">
    <location>
        <position position="112"/>
    </location>
</feature>
<proteinExistence type="predicted"/>
<dbReference type="InterPro" id="IPR010998">
    <property type="entry name" value="Integrase_recombinase_N"/>
</dbReference>
<comment type="caution">
    <text evidence="3">The sequence shown here is derived from an EMBL/GenBank/DDBJ whole genome shotgun (WGS) entry which is preliminary data.</text>
</comment>
<dbReference type="PROSITE" id="PS51900">
    <property type="entry name" value="CB"/>
    <property type="match status" value="1"/>
</dbReference>